<dbReference type="InterPro" id="IPR010559">
    <property type="entry name" value="Sig_transdc_His_kin_internal"/>
</dbReference>
<keyword evidence="2" id="KW-0732">Signal</keyword>
<evidence type="ECO:0000256" key="1">
    <source>
        <dbReference type="SAM" id="Phobius"/>
    </source>
</evidence>
<keyword evidence="4" id="KW-0808">Transferase</keyword>
<accession>A0A9X1TE77</accession>
<dbReference type="SUPFAM" id="SSF55874">
    <property type="entry name" value="ATPase domain of HSP90 chaperone/DNA topoisomerase II/histidine kinase"/>
    <property type="match status" value="1"/>
</dbReference>
<keyword evidence="1" id="KW-1133">Transmembrane helix</keyword>
<protein>
    <submittedName>
        <fullName evidence="4">Histidine kinase</fullName>
    </submittedName>
</protein>
<dbReference type="GO" id="GO:0016020">
    <property type="term" value="C:membrane"/>
    <property type="evidence" value="ECO:0007669"/>
    <property type="project" value="InterPro"/>
</dbReference>
<feature type="signal peptide" evidence="2">
    <location>
        <begin position="1"/>
        <end position="20"/>
    </location>
</feature>
<evidence type="ECO:0000256" key="2">
    <source>
        <dbReference type="SAM" id="SignalP"/>
    </source>
</evidence>
<dbReference type="AlphaFoldDB" id="A0A9X1TE77"/>
<dbReference type="InterPro" id="IPR036890">
    <property type="entry name" value="HATPase_C_sf"/>
</dbReference>
<dbReference type="GO" id="GO:0000155">
    <property type="term" value="F:phosphorelay sensor kinase activity"/>
    <property type="evidence" value="ECO:0007669"/>
    <property type="project" value="InterPro"/>
</dbReference>
<dbReference type="Pfam" id="PF06580">
    <property type="entry name" value="His_kinase"/>
    <property type="match status" value="1"/>
</dbReference>
<gene>
    <name evidence="4" type="ORF">LXM26_14255</name>
</gene>
<dbReference type="Gene3D" id="3.30.565.10">
    <property type="entry name" value="Histidine kinase-like ATPase, C-terminal domain"/>
    <property type="match status" value="1"/>
</dbReference>
<name>A0A9X1TE77_9BACT</name>
<keyword evidence="5" id="KW-1185">Reference proteome</keyword>
<dbReference type="PANTHER" id="PTHR34220:SF7">
    <property type="entry name" value="SENSOR HISTIDINE KINASE YPDA"/>
    <property type="match status" value="1"/>
</dbReference>
<feature type="chain" id="PRO_5040913566" evidence="2">
    <location>
        <begin position="21"/>
        <end position="544"/>
    </location>
</feature>
<evidence type="ECO:0000259" key="3">
    <source>
        <dbReference type="Pfam" id="PF06580"/>
    </source>
</evidence>
<sequence length="544" mass="61663">MRNRILIFLAATFCLSSVKAQIKWADYSHSFLNGADKSSKVGLIVAVRKENNSFWQILGKSKHFETFQKNPQFSSLRPQAIVARTVFDTAHAQFFLQGVVPENAFAYQFRVTKYPGNSVVVPWKAIGSFTDAAQIRDSGLPQMAYLGAYRTTLGSMLIVDVKEAKRDTIIATAMVAWESIKPQIMSIYTSETLHAFFRQLQAPWLPDKQSAGNFPTGLTVTSHNTNLVFALQDGVFDKKQIQYKLVRNGKLYRDWQDNDYDNSFIWLKDTQPGNYEIKIRFSAQPQNVTAFLFEIEPVWYETVYFHIFAAALSLALLGLLVLSIRQRRKIRQGQIDKSRVQLELKSVYAQFNPHFIFNALSSIQALINKQDIRAANAYLTDFAQLTRDSLVYSQRNEISLHEEIQTLDTYLRLEKLRFGFDYHINIAPDVDAYETNIPALLTQPLVENAVKHGVASMGQKGLIQLSISRSGLAMIAKLTDNGKGMDKGNSITGLGLRLTRDRIGLLNQIRPDRLISMDITNAVPTGVQITITFNQWFDESFADR</sequence>
<keyword evidence="4" id="KW-0418">Kinase</keyword>
<evidence type="ECO:0000313" key="5">
    <source>
        <dbReference type="Proteomes" id="UP001139000"/>
    </source>
</evidence>
<dbReference type="InterPro" id="IPR050640">
    <property type="entry name" value="Bact_2-comp_sensor_kinase"/>
</dbReference>
<feature type="domain" description="Signal transduction histidine kinase internal region" evidence="3">
    <location>
        <begin position="343"/>
        <end position="419"/>
    </location>
</feature>
<proteinExistence type="predicted"/>
<dbReference type="Proteomes" id="UP001139000">
    <property type="component" value="Unassembled WGS sequence"/>
</dbReference>
<evidence type="ECO:0000313" key="4">
    <source>
        <dbReference type="EMBL" id="MCF0062666.1"/>
    </source>
</evidence>
<dbReference type="PANTHER" id="PTHR34220">
    <property type="entry name" value="SENSOR HISTIDINE KINASE YPDA"/>
    <property type="match status" value="1"/>
</dbReference>
<keyword evidence="1" id="KW-0812">Transmembrane</keyword>
<dbReference type="EMBL" id="JAJTTC010000002">
    <property type="protein sequence ID" value="MCF0062666.1"/>
    <property type="molecule type" value="Genomic_DNA"/>
</dbReference>
<reference evidence="4" key="1">
    <citation type="submission" date="2021-12" db="EMBL/GenBank/DDBJ databases">
        <title>Novel species in genus Dyadobacter.</title>
        <authorList>
            <person name="Ma C."/>
        </authorList>
    </citation>
    <scope>NUCLEOTIDE SEQUENCE</scope>
    <source>
        <strain evidence="4">LJ419</strain>
    </source>
</reference>
<organism evidence="4 5">
    <name type="scientific">Dyadobacter chenwenxiniae</name>
    <dbReference type="NCBI Taxonomy" id="2906456"/>
    <lineage>
        <taxon>Bacteria</taxon>
        <taxon>Pseudomonadati</taxon>
        <taxon>Bacteroidota</taxon>
        <taxon>Cytophagia</taxon>
        <taxon>Cytophagales</taxon>
        <taxon>Spirosomataceae</taxon>
        <taxon>Dyadobacter</taxon>
    </lineage>
</organism>
<feature type="transmembrane region" description="Helical" evidence="1">
    <location>
        <begin position="303"/>
        <end position="322"/>
    </location>
</feature>
<keyword evidence="1" id="KW-0472">Membrane</keyword>
<dbReference type="RefSeq" id="WP_234655759.1">
    <property type="nucleotide sequence ID" value="NZ_JAJTTC010000002.1"/>
</dbReference>
<comment type="caution">
    <text evidence="4">The sequence shown here is derived from an EMBL/GenBank/DDBJ whole genome shotgun (WGS) entry which is preliminary data.</text>
</comment>